<dbReference type="InterPro" id="IPR037185">
    <property type="entry name" value="EmrE-like"/>
</dbReference>
<feature type="transmembrane region" description="Helical" evidence="1">
    <location>
        <begin position="319"/>
        <end position="337"/>
    </location>
</feature>
<dbReference type="EMBL" id="VSSQ01007168">
    <property type="protein sequence ID" value="MPM35064.1"/>
    <property type="molecule type" value="Genomic_DNA"/>
</dbReference>
<dbReference type="SUPFAM" id="SSF103481">
    <property type="entry name" value="Multidrug resistance efflux transporter EmrE"/>
    <property type="match status" value="2"/>
</dbReference>
<name>A0A644ZAZ9_9ZZZZ</name>
<keyword evidence="1" id="KW-0472">Membrane</keyword>
<feature type="transmembrane region" description="Helical" evidence="1">
    <location>
        <begin position="198"/>
        <end position="217"/>
    </location>
</feature>
<feature type="transmembrane region" description="Helical" evidence="1">
    <location>
        <begin position="286"/>
        <end position="307"/>
    </location>
</feature>
<comment type="caution">
    <text evidence="3">The sequence shown here is derived from an EMBL/GenBank/DDBJ whole genome shotgun (WGS) entry which is preliminary data.</text>
</comment>
<evidence type="ECO:0000259" key="2">
    <source>
        <dbReference type="Pfam" id="PF00892"/>
    </source>
</evidence>
<feature type="transmembrane region" description="Helical" evidence="1">
    <location>
        <begin position="134"/>
        <end position="152"/>
    </location>
</feature>
<reference evidence="3" key="1">
    <citation type="submission" date="2019-08" db="EMBL/GenBank/DDBJ databases">
        <authorList>
            <person name="Kucharzyk K."/>
            <person name="Murdoch R.W."/>
            <person name="Higgins S."/>
            <person name="Loffler F."/>
        </authorList>
    </citation>
    <scope>NUCLEOTIDE SEQUENCE</scope>
</reference>
<evidence type="ECO:0000313" key="3">
    <source>
        <dbReference type="EMBL" id="MPM35064.1"/>
    </source>
</evidence>
<feature type="transmembrane region" description="Helical" evidence="1">
    <location>
        <begin position="229"/>
        <end position="246"/>
    </location>
</feature>
<protein>
    <recommendedName>
        <fullName evidence="2">EamA domain-containing protein</fullName>
    </recommendedName>
</protein>
<dbReference type="PANTHER" id="PTHR22911:SF137">
    <property type="entry name" value="SOLUTE CARRIER FAMILY 35 MEMBER G2-RELATED"/>
    <property type="match status" value="1"/>
</dbReference>
<dbReference type="GO" id="GO:0016020">
    <property type="term" value="C:membrane"/>
    <property type="evidence" value="ECO:0007669"/>
    <property type="project" value="InterPro"/>
</dbReference>
<feature type="transmembrane region" description="Helical" evidence="1">
    <location>
        <begin position="102"/>
        <end position="122"/>
    </location>
</feature>
<dbReference type="InterPro" id="IPR000620">
    <property type="entry name" value="EamA_dom"/>
</dbReference>
<feature type="domain" description="EamA" evidence="2">
    <location>
        <begin position="40"/>
        <end position="175"/>
    </location>
</feature>
<keyword evidence="1" id="KW-1133">Transmembrane helix</keyword>
<feature type="transmembrane region" description="Helical" evidence="1">
    <location>
        <begin position="262"/>
        <end position="280"/>
    </location>
</feature>
<dbReference type="Pfam" id="PF00892">
    <property type="entry name" value="EamA"/>
    <property type="match status" value="2"/>
</dbReference>
<feature type="transmembrane region" description="Helical" evidence="1">
    <location>
        <begin position="73"/>
        <end position="96"/>
    </location>
</feature>
<evidence type="ECO:0000256" key="1">
    <source>
        <dbReference type="SAM" id="Phobius"/>
    </source>
</evidence>
<dbReference type="AlphaFoldDB" id="A0A644ZAZ9"/>
<accession>A0A644ZAZ9</accession>
<gene>
    <name evidence="3" type="ORF">SDC9_81654</name>
</gene>
<proteinExistence type="predicted"/>
<sequence length="338" mass="37114">MIGRIHIRASAWASAHALSLPRYELCATVWRTMEHNLIVGQLLALLTAACWAQNAIIYRHLGQKVGSDAVAHIRMWIALPAIILLTYLMEGIWFPVGLSARTYLFLLASGAIGYFITDLLLFKAYVLLGARESMVIMTLSPVVTALFGFLIFNERLNLIQILGIFVTILGVTLMVLLDGRRKQGGSLSDEERSKVKGLVYAILGSVLQSLSFLLARFALEETGAVSTNLLRNLGGLGAFIIFNVFYKRNARAHFQTFRNPRLFLLLFLAALTGPVVSMSLQMKAFTLAPVGIVTTITQVTPIILLPFDRFILHKKITPASLGATLLSILGVAILFLAA</sequence>
<dbReference type="PANTHER" id="PTHR22911">
    <property type="entry name" value="ACYL-MALONYL CONDENSING ENZYME-RELATED"/>
    <property type="match status" value="1"/>
</dbReference>
<dbReference type="Gene3D" id="1.10.3730.20">
    <property type="match status" value="1"/>
</dbReference>
<organism evidence="3">
    <name type="scientific">bioreactor metagenome</name>
    <dbReference type="NCBI Taxonomy" id="1076179"/>
    <lineage>
        <taxon>unclassified sequences</taxon>
        <taxon>metagenomes</taxon>
        <taxon>ecological metagenomes</taxon>
    </lineage>
</organism>
<keyword evidence="1" id="KW-0812">Transmembrane</keyword>
<feature type="domain" description="EamA" evidence="2">
    <location>
        <begin position="196"/>
        <end position="335"/>
    </location>
</feature>
<feature type="transmembrane region" description="Helical" evidence="1">
    <location>
        <begin position="158"/>
        <end position="177"/>
    </location>
</feature>